<comment type="caution">
    <text evidence="2">The sequence shown here is derived from an EMBL/GenBank/DDBJ whole genome shotgun (WGS) entry which is preliminary data.</text>
</comment>
<gene>
    <name evidence="2" type="ORF">CYJ96_08080</name>
</gene>
<sequence length="338" mass="38160">MLKDFELKNYGPINEVHGKRLGKINLILGKNSTGKTFLLKALYSVLRSHEESNRGNSNQDFSEVLSDKLYWTFQTEKIGDIVTKGDGKKLSTTITLEDESSLFFSFGKDTSVKVANIENNLSKRESNSIFLPPKEVLSLIDVIYKSAVIDKLFGFDSTYVDLVKALKIPTQKGRNLDAFASSRKQLEKMFSGKVEFDAKGQSWIYKKGNSKFSIMTTAEGIKKVAILDTLLGNRYLDKDSIVFIDEPESALHPTAIVELLDIIYVLSQAGIQFFLATHSYYVIKKLLLIANKNQMHIPTLMANENGEWEQTCLLEDGLPETEIINESIRLFEEEFQGI</sequence>
<evidence type="ECO:0000313" key="3">
    <source>
        <dbReference type="Proteomes" id="UP000234914"/>
    </source>
</evidence>
<dbReference type="GO" id="GO:0005524">
    <property type="term" value="F:ATP binding"/>
    <property type="evidence" value="ECO:0007669"/>
    <property type="project" value="InterPro"/>
</dbReference>
<feature type="domain" description="ATPase AAA-type core" evidence="1">
    <location>
        <begin position="24"/>
        <end position="283"/>
    </location>
</feature>
<proteinExistence type="predicted"/>
<dbReference type="EMBL" id="PKJS01000009">
    <property type="protein sequence ID" value="PKZ68571.1"/>
    <property type="molecule type" value="Genomic_DNA"/>
</dbReference>
<dbReference type="RefSeq" id="WP_101964616.1">
    <property type="nucleotide sequence ID" value="NZ_JAHXOB010000018.1"/>
</dbReference>
<accession>A0A2I1RHG2</accession>
<name>A0A2I1RHG2_FAUOS</name>
<dbReference type="InterPro" id="IPR051396">
    <property type="entry name" value="Bact_Antivir_Def_Nuclease"/>
</dbReference>
<reference evidence="2 3" key="1">
    <citation type="submission" date="2017-12" db="EMBL/GenBank/DDBJ databases">
        <title>Phylogenetic diversity of female urinary microbiome.</title>
        <authorList>
            <person name="Thomas-White K."/>
            <person name="Wolfe A.J."/>
        </authorList>
    </citation>
    <scope>NUCLEOTIDE SEQUENCE [LARGE SCALE GENOMIC DNA]</scope>
    <source>
        <strain evidence="2 3">UMB0416</strain>
    </source>
</reference>
<dbReference type="Pfam" id="PF13304">
    <property type="entry name" value="AAA_21"/>
    <property type="match status" value="1"/>
</dbReference>
<dbReference type="PANTHER" id="PTHR43581">
    <property type="entry name" value="ATP/GTP PHOSPHATASE"/>
    <property type="match status" value="1"/>
</dbReference>
<dbReference type="PANTHER" id="PTHR43581:SF4">
    <property type="entry name" value="ATP_GTP PHOSPHATASE"/>
    <property type="match status" value="1"/>
</dbReference>
<evidence type="ECO:0000259" key="1">
    <source>
        <dbReference type="Pfam" id="PF13304"/>
    </source>
</evidence>
<protein>
    <submittedName>
        <fullName evidence="2">ATPase</fullName>
    </submittedName>
</protein>
<dbReference type="GO" id="GO:0016887">
    <property type="term" value="F:ATP hydrolysis activity"/>
    <property type="evidence" value="ECO:0007669"/>
    <property type="project" value="InterPro"/>
</dbReference>
<dbReference type="Proteomes" id="UP000234914">
    <property type="component" value="Unassembled WGS sequence"/>
</dbReference>
<evidence type="ECO:0000313" key="2">
    <source>
        <dbReference type="EMBL" id="PKZ68571.1"/>
    </source>
</evidence>
<dbReference type="AlphaFoldDB" id="A0A2I1RHG2"/>
<organism evidence="2 3">
    <name type="scientific">Faucicola osloensis</name>
    <name type="common">Moraxella osloensis</name>
    <dbReference type="NCBI Taxonomy" id="34062"/>
    <lineage>
        <taxon>Bacteria</taxon>
        <taxon>Pseudomonadati</taxon>
        <taxon>Pseudomonadota</taxon>
        <taxon>Gammaproteobacteria</taxon>
        <taxon>Moraxellales</taxon>
        <taxon>Moraxellaceae</taxon>
        <taxon>Faucicola</taxon>
    </lineage>
</organism>
<dbReference type="Gene3D" id="3.40.50.300">
    <property type="entry name" value="P-loop containing nucleotide triphosphate hydrolases"/>
    <property type="match status" value="1"/>
</dbReference>
<dbReference type="InterPro" id="IPR003959">
    <property type="entry name" value="ATPase_AAA_core"/>
</dbReference>
<dbReference type="InterPro" id="IPR027417">
    <property type="entry name" value="P-loop_NTPase"/>
</dbReference>
<dbReference type="SUPFAM" id="SSF52540">
    <property type="entry name" value="P-loop containing nucleoside triphosphate hydrolases"/>
    <property type="match status" value="1"/>
</dbReference>